<evidence type="ECO:0000256" key="10">
    <source>
        <dbReference type="ARBA" id="ARBA00022842"/>
    </source>
</evidence>
<evidence type="ECO:0000259" key="17">
    <source>
        <dbReference type="PROSITE" id="PS50172"/>
    </source>
</evidence>
<dbReference type="Pfam" id="PF00817">
    <property type="entry name" value="IMS"/>
    <property type="match status" value="1"/>
</dbReference>
<evidence type="ECO:0000256" key="5">
    <source>
        <dbReference type="ARBA" id="ARBA00022634"/>
    </source>
</evidence>
<keyword evidence="8" id="KW-0479">Metal-binding</keyword>
<dbReference type="Gene3D" id="6.10.250.1490">
    <property type="match status" value="1"/>
</dbReference>
<dbReference type="CDD" id="cd01701">
    <property type="entry name" value="PolY_Rev1"/>
    <property type="match status" value="1"/>
</dbReference>
<dbReference type="InterPro" id="IPR001126">
    <property type="entry name" value="UmuC"/>
</dbReference>
<dbReference type="PROSITE" id="PS50173">
    <property type="entry name" value="UMUC"/>
    <property type="match status" value="1"/>
</dbReference>
<gene>
    <name evidence="19" type="ORF">WICMUC_003313</name>
</gene>
<feature type="region of interest" description="Disordered" evidence="16">
    <location>
        <begin position="324"/>
        <end position="362"/>
    </location>
</feature>
<dbReference type="PANTHER" id="PTHR45990">
    <property type="entry name" value="DNA REPAIR PROTEIN REV1"/>
    <property type="match status" value="1"/>
</dbReference>
<dbReference type="SUPFAM" id="SSF100879">
    <property type="entry name" value="Lesion bypass DNA polymerase (Y-family), little finger domain"/>
    <property type="match status" value="1"/>
</dbReference>
<feature type="domain" description="BRCT" evidence="17">
    <location>
        <begin position="220"/>
        <end position="308"/>
    </location>
</feature>
<keyword evidence="11" id="KW-0238">DNA-binding</keyword>
<dbReference type="GO" id="GO:0003887">
    <property type="term" value="F:DNA-directed DNA polymerase activity"/>
    <property type="evidence" value="ECO:0007669"/>
    <property type="project" value="InterPro"/>
</dbReference>
<evidence type="ECO:0000256" key="15">
    <source>
        <dbReference type="ARBA" id="ARBA00081902"/>
    </source>
</evidence>
<dbReference type="Gene3D" id="3.30.1490.100">
    <property type="entry name" value="DNA polymerase, Y-family, little finger domain"/>
    <property type="match status" value="1"/>
</dbReference>
<evidence type="ECO:0000313" key="20">
    <source>
        <dbReference type="Proteomes" id="UP000769528"/>
    </source>
</evidence>
<dbReference type="Gene3D" id="3.30.70.270">
    <property type="match status" value="1"/>
</dbReference>
<evidence type="ECO:0000256" key="12">
    <source>
        <dbReference type="ARBA" id="ARBA00023204"/>
    </source>
</evidence>
<dbReference type="Pfam" id="PF16589">
    <property type="entry name" value="BRCT_2"/>
    <property type="match status" value="1"/>
</dbReference>
<dbReference type="FunFam" id="3.40.50.10190:FF:000011">
    <property type="entry name" value="DNA repair protein REV1"/>
    <property type="match status" value="1"/>
</dbReference>
<dbReference type="InterPro" id="IPR017961">
    <property type="entry name" value="DNA_pol_Y-fam_little_finger"/>
</dbReference>
<evidence type="ECO:0000256" key="16">
    <source>
        <dbReference type="SAM" id="MobiDB-lite"/>
    </source>
</evidence>
<dbReference type="AlphaFoldDB" id="A0A9P8PN10"/>
<organism evidence="19 20">
    <name type="scientific">Wickerhamomyces mucosus</name>
    <dbReference type="NCBI Taxonomy" id="1378264"/>
    <lineage>
        <taxon>Eukaryota</taxon>
        <taxon>Fungi</taxon>
        <taxon>Dikarya</taxon>
        <taxon>Ascomycota</taxon>
        <taxon>Saccharomycotina</taxon>
        <taxon>Saccharomycetes</taxon>
        <taxon>Phaffomycetales</taxon>
        <taxon>Wickerhamomycetaceae</taxon>
        <taxon>Wickerhamomyces</taxon>
    </lineage>
</organism>
<name>A0A9P8PN10_9ASCO</name>
<comment type="similarity">
    <text evidence="3">Belongs to the DNA polymerase type-Y family.</text>
</comment>
<dbReference type="GO" id="GO:0006281">
    <property type="term" value="P:DNA repair"/>
    <property type="evidence" value="ECO:0007669"/>
    <property type="project" value="UniProtKB-KW"/>
</dbReference>
<proteinExistence type="inferred from homology"/>
<dbReference type="SUPFAM" id="SSF56672">
    <property type="entry name" value="DNA/RNA polymerases"/>
    <property type="match status" value="1"/>
</dbReference>
<evidence type="ECO:0000256" key="14">
    <source>
        <dbReference type="ARBA" id="ARBA00058985"/>
    </source>
</evidence>
<feature type="region of interest" description="Disordered" evidence="16">
    <location>
        <begin position="955"/>
        <end position="990"/>
    </location>
</feature>
<sequence>MSQSKKISDSPSSNVAHSFLKSNDDKFLDDNEDIMNLTQVNKNENSFVGNLSQLSDRSFLTSLDDNELLNLLNDLSQRKDNRSRFKNFHAVEPSQTLAKSYDVFPLSEEKKESTQDEFILQSSFTEPPSENSTLGTFQLAQVHEQLNTQANSNPQIRQRDQDLDSKDKDADLLFGDYATYFAQKGINQQMQDEQYLAWDAKRRQLQDIEEEDDDDSLLTMRSEIFKHQVIYVNGFTKPGITTIHKLVILNGGKFVHHMSSKGQVTHIIAGRLTPKKHVEFRNYKVCRPDWIVDSVKNGKLMNWSDYSVIEVEYGQKRLNFGNEDKLEDRSEERDDDDEEDDDVVVLEKEDKREENKEENHDEDLIYDEVDIRPLTQEDVNLITDNIDQVIDSKHPDFLKVFFSKSRLHHLSTWKQNLKFEFLQKALNQSEKSIPKKYTNSKDFKIIIHVDFDCFFATASALNYPDLDFRTKPVCVSHGGTKSSSTADISSCNYVCRKFGIKNGMWLRSAIKLCPDLICLDYDFPKYEEISKKFYDILIGINPDCIFPVSIDEALLDISSLIDENDYINQAKKFCEDLRTTILQKTNCSASIGCSYNVLLAKLSLKKAKPGGVFHLYDNVDEFLDTISVEDLPGLGSAIKSKLVDEIGKTYINVGDLRKLELEKLEKLFGMKTGRKLFDYSRGVDSTNIDISKNPKEFMRKSISIDINWGIRFDTIDQVDLFLYDLAKEIHIKLQKLSMLTSNLTLKILQRALNATVDPPKYLGCGNCDSYSRSSRLGIPTDDYRILGTEARSLYRSIGCDPIELRGIAIHVNKLIAKDEVVKQNQLPFAKIDFETFSRNLELDKPVAATKQSIEEKVNVTQYEIPRDADSSIIEQLPSTMKESILRQKNLNNQPVVEISKEVNIEVFNELPLEIQQEIKGELRRRFIKINSGIAGKSSHYQQIFTSNGTEFVKVSTPKKKKLSPKKFSPRKSPHKDGWNSGSPSPSPSHKKMLKIEKFDENVLDELPTSLRENIIEEYKFYESVNETGYSKIKKNMKCSMKPLNIDTSSIDLEECEPLIQPIKFQKLKRPKEILQILDRWLENSVEVYLSEKDFRIFDKYVMNLQNKDLYLLIIERIQQFVKISKENGVQLPLEWVALMSKYLHESDRL</sequence>
<keyword evidence="20" id="KW-1185">Reference proteome</keyword>
<keyword evidence="7" id="KW-0548">Nucleotidyltransferase</keyword>
<evidence type="ECO:0000256" key="1">
    <source>
        <dbReference type="ARBA" id="ARBA00001946"/>
    </source>
</evidence>
<dbReference type="Gene3D" id="3.40.1170.60">
    <property type="match status" value="1"/>
</dbReference>
<dbReference type="Pfam" id="PF21999">
    <property type="entry name" value="IMS_HHH_1"/>
    <property type="match status" value="1"/>
</dbReference>
<dbReference type="InterPro" id="IPR036775">
    <property type="entry name" value="DNA_pol_Y-fam_lit_finger_sf"/>
</dbReference>
<dbReference type="GO" id="GO:0003684">
    <property type="term" value="F:damaged DNA binding"/>
    <property type="evidence" value="ECO:0007669"/>
    <property type="project" value="InterPro"/>
</dbReference>
<evidence type="ECO:0000313" key="19">
    <source>
        <dbReference type="EMBL" id="KAH3674475.1"/>
    </source>
</evidence>
<evidence type="ECO:0000256" key="8">
    <source>
        <dbReference type="ARBA" id="ARBA00022723"/>
    </source>
</evidence>
<dbReference type="SUPFAM" id="SSF52113">
    <property type="entry name" value="BRCT domain"/>
    <property type="match status" value="1"/>
</dbReference>
<dbReference type="GO" id="GO:0005634">
    <property type="term" value="C:nucleus"/>
    <property type="evidence" value="ECO:0007669"/>
    <property type="project" value="UniProtKB-SubCell"/>
</dbReference>
<evidence type="ECO:0000256" key="4">
    <source>
        <dbReference type="ARBA" id="ARBA00020399"/>
    </source>
</evidence>
<evidence type="ECO:0000256" key="2">
    <source>
        <dbReference type="ARBA" id="ARBA00004123"/>
    </source>
</evidence>
<evidence type="ECO:0000256" key="7">
    <source>
        <dbReference type="ARBA" id="ARBA00022695"/>
    </source>
</evidence>
<evidence type="ECO:0000256" key="9">
    <source>
        <dbReference type="ARBA" id="ARBA00022763"/>
    </source>
</evidence>
<dbReference type="Gene3D" id="3.40.50.10190">
    <property type="entry name" value="BRCT domain"/>
    <property type="match status" value="1"/>
</dbReference>
<feature type="compositionally biased region" description="Acidic residues" evidence="16">
    <location>
        <begin position="333"/>
        <end position="344"/>
    </location>
</feature>
<dbReference type="InterPro" id="IPR053848">
    <property type="entry name" value="IMS_HHH_1"/>
</dbReference>
<keyword evidence="10" id="KW-0460">Magnesium</keyword>
<keyword evidence="9" id="KW-0227">DNA damage</keyword>
<keyword evidence="12" id="KW-0234">DNA repair</keyword>
<dbReference type="InterPro" id="IPR043128">
    <property type="entry name" value="Rev_trsase/Diguanyl_cyclase"/>
</dbReference>
<keyword evidence="13" id="KW-0539">Nucleus</keyword>
<reference evidence="19" key="2">
    <citation type="submission" date="2021-01" db="EMBL/GenBank/DDBJ databases">
        <authorList>
            <person name="Schikora-Tamarit M.A."/>
        </authorList>
    </citation>
    <scope>NUCLEOTIDE SEQUENCE</scope>
    <source>
        <strain evidence="19">CBS6341</strain>
    </source>
</reference>
<comment type="caution">
    <text evidence="19">The sequence shown here is derived from an EMBL/GenBank/DDBJ whole genome shotgun (WGS) entry which is preliminary data.</text>
</comment>
<accession>A0A9P8PN10</accession>
<dbReference type="Proteomes" id="UP000769528">
    <property type="component" value="Unassembled WGS sequence"/>
</dbReference>
<feature type="domain" description="UmuC" evidence="18">
    <location>
        <begin position="446"/>
        <end position="635"/>
    </location>
</feature>
<evidence type="ECO:0000256" key="6">
    <source>
        <dbReference type="ARBA" id="ARBA00022679"/>
    </source>
</evidence>
<dbReference type="EMBL" id="JAEUBF010000853">
    <property type="protein sequence ID" value="KAH3674475.1"/>
    <property type="molecule type" value="Genomic_DNA"/>
</dbReference>
<dbReference type="OrthoDB" id="427711at2759"/>
<keyword evidence="5" id="KW-0237">DNA synthesis</keyword>
<comment type="cofactor">
    <cofactor evidence="1">
        <name>Mg(2+)</name>
        <dbReference type="ChEBI" id="CHEBI:18420"/>
    </cofactor>
</comment>
<dbReference type="FunFam" id="3.30.1490.100:FF:000001">
    <property type="entry name" value="DNA repair protein REV1"/>
    <property type="match status" value="1"/>
</dbReference>
<dbReference type="InterPro" id="IPR001357">
    <property type="entry name" value="BRCT_dom"/>
</dbReference>
<dbReference type="PANTHER" id="PTHR45990:SF1">
    <property type="entry name" value="DNA REPAIR PROTEIN REV1"/>
    <property type="match status" value="1"/>
</dbReference>
<comment type="function">
    <text evidence="14">Deoxycytidyl transferase involved in DNA repair. Transfers a dCMP residue from dCTP to the 3'-end of a DNA primer in a template-dependent reaction. May assist in the first step in the bypass of abasic lesions by the insertion of a nucleotide opposite the lesion. Required for normal induction of mutations by physical and chemical agents. Involved in mitochondrial DNA mutagenesis.</text>
</comment>
<dbReference type="PROSITE" id="PS50172">
    <property type="entry name" value="BRCT"/>
    <property type="match status" value="1"/>
</dbReference>
<keyword evidence="6" id="KW-0808">Transferase</keyword>
<reference evidence="19" key="1">
    <citation type="journal article" date="2021" name="Open Biol.">
        <title>Shared evolutionary footprints suggest mitochondrial oxidative damage underlies multiple complex I losses in fungi.</title>
        <authorList>
            <person name="Schikora-Tamarit M.A."/>
            <person name="Marcet-Houben M."/>
            <person name="Nosek J."/>
            <person name="Gabaldon T."/>
        </authorList>
    </citation>
    <scope>NUCLEOTIDE SEQUENCE</scope>
    <source>
        <strain evidence="19">CBS6341</strain>
    </source>
</reference>
<dbReference type="Gene3D" id="1.10.150.20">
    <property type="entry name" value="5' to 3' exonuclease, C-terminal subdomain"/>
    <property type="match status" value="1"/>
</dbReference>
<evidence type="ECO:0000256" key="11">
    <source>
        <dbReference type="ARBA" id="ARBA00023125"/>
    </source>
</evidence>
<feature type="compositionally biased region" description="Basic residues" evidence="16">
    <location>
        <begin position="956"/>
        <end position="973"/>
    </location>
</feature>
<dbReference type="GO" id="GO:0046872">
    <property type="term" value="F:metal ion binding"/>
    <property type="evidence" value="ECO:0007669"/>
    <property type="project" value="UniProtKB-KW"/>
</dbReference>
<evidence type="ECO:0000256" key="3">
    <source>
        <dbReference type="ARBA" id="ARBA00010945"/>
    </source>
</evidence>
<dbReference type="GO" id="GO:0070987">
    <property type="term" value="P:error-free translesion synthesis"/>
    <property type="evidence" value="ECO:0007669"/>
    <property type="project" value="TreeGrafter"/>
</dbReference>
<dbReference type="GO" id="GO:0017125">
    <property type="term" value="F:deoxycytidyl transferase activity"/>
    <property type="evidence" value="ECO:0007669"/>
    <property type="project" value="TreeGrafter"/>
</dbReference>
<dbReference type="Pfam" id="PF11799">
    <property type="entry name" value="IMS_C"/>
    <property type="match status" value="1"/>
</dbReference>
<dbReference type="SMART" id="SM00292">
    <property type="entry name" value="BRCT"/>
    <property type="match status" value="1"/>
</dbReference>
<dbReference type="CDD" id="cd17719">
    <property type="entry name" value="BRCT_Rev1"/>
    <property type="match status" value="1"/>
</dbReference>
<dbReference type="InterPro" id="IPR036420">
    <property type="entry name" value="BRCT_dom_sf"/>
</dbReference>
<dbReference type="InterPro" id="IPR043502">
    <property type="entry name" value="DNA/RNA_pol_sf"/>
</dbReference>
<evidence type="ECO:0000259" key="18">
    <source>
        <dbReference type="PROSITE" id="PS50173"/>
    </source>
</evidence>
<evidence type="ECO:0000256" key="13">
    <source>
        <dbReference type="ARBA" id="ARBA00023242"/>
    </source>
</evidence>
<comment type="subcellular location">
    <subcellularLocation>
        <location evidence="2">Nucleus</location>
    </subcellularLocation>
</comment>
<protein>
    <recommendedName>
        <fullName evidence="4">DNA repair protein REV1</fullName>
    </recommendedName>
    <alternativeName>
        <fullName evidence="15">Reversionless protein 1</fullName>
    </alternativeName>
</protein>
<feature type="compositionally biased region" description="Basic and acidic residues" evidence="16">
    <location>
        <begin position="345"/>
        <end position="362"/>
    </location>
</feature>
<dbReference type="GO" id="GO:0042276">
    <property type="term" value="P:error-prone translesion synthesis"/>
    <property type="evidence" value="ECO:0007669"/>
    <property type="project" value="TreeGrafter"/>
</dbReference>